<name>A0ABP7CLA9_9ACTN</name>
<dbReference type="EMBL" id="BAAAZP010000118">
    <property type="protein sequence ID" value="GAA3690595.1"/>
    <property type="molecule type" value="Genomic_DNA"/>
</dbReference>
<dbReference type="PROSITE" id="PS51257">
    <property type="entry name" value="PROKAR_LIPOPROTEIN"/>
    <property type="match status" value="1"/>
</dbReference>
<evidence type="ECO:0000313" key="3">
    <source>
        <dbReference type="EMBL" id="GAA3690595.1"/>
    </source>
</evidence>
<feature type="compositionally biased region" description="Low complexity" evidence="1">
    <location>
        <begin position="27"/>
        <end position="43"/>
    </location>
</feature>
<evidence type="ECO:0000256" key="1">
    <source>
        <dbReference type="SAM" id="MobiDB-lite"/>
    </source>
</evidence>
<protein>
    <recommendedName>
        <fullName evidence="5">PknH-like extracellular domain-containing protein</fullName>
    </recommendedName>
</protein>
<keyword evidence="2" id="KW-0732">Signal</keyword>
<comment type="caution">
    <text evidence="3">The sequence shown here is derived from an EMBL/GenBank/DDBJ whole genome shotgun (WGS) entry which is preliminary data.</text>
</comment>
<proteinExistence type="predicted"/>
<organism evidence="3 4">
    <name type="scientific">Nonomuraea antimicrobica</name>
    <dbReference type="NCBI Taxonomy" id="561173"/>
    <lineage>
        <taxon>Bacteria</taxon>
        <taxon>Bacillati</taxon>
        <taxon>Actinomycetota</taxon>
        <taxon>Actinomycetes</taxon>
        <taxon>Streptosporangiales</taxon>
        <taxon>Streptosporangiaceae</taxon>
        <taxon>Nonomuraea</taxon>
    </lineage>
</organism>
<reference evidence="4" key="1">
    <citation type="journal article" date="2019" name="Int. J. Syst. Evol. Microbiol.">
        <title>The Global Catalogue of Microorganisms (GCM) 10K type strain sequencing project: providing services to taxonomists for standard genome sequencing and annotation.</title>
        <authorList>
            <consortium name="The Broad Institute Genomics Platform"/>
            <consortium name="The Broad Institute Genome Sequencing Center for Infectious Disease"/>
            <person name="Wu L."/>
            <person name="Ma J."/>
        </authorList>
    </citation>
    <scope>NUCLEOTIDE SEQUENCE [LARGE SCALE GENOMIC DNA]</scope>
    <source>
        <strain evidence="4">JCM 16904</strain>
    </source>
</reference>
<sequence>MPFRRCGTALALTLLAGAASACSATQADSPLTSSKPSQSSTQPGKVAAVPEPGAAARRLVFPFDAYNFSPAEVMTREVAEDLLVRDCMKDLGLAWQALPGPAESENDPPHRRRYGVIEPQIADVFGYHAPPQRPAVIARKTQDLARITAAPPNTREAAGRCLDRARDDMTTGAPKADAAFFNKTIFATFDASQRDGKVTQAFHSWSQCMANEGFRYPDPLTAITDPRWQTKEPSAQEIRAAQTDVRCKEKTNLVPIWTVVEERIQNDAIRAHPKKFQALKTVKDKQLEIARRTIARN</sequence>
<keyword evidence="4" id="KW-1185">Reference proteome</keyword>
<evidence type="ECO:0008006" key="5">
    <source>
        <dbReference type="Google" id="ProtNLM"/>
    </source>
</evidence>
<gene>
    <name evidence="3" type="ORF">GCM10022224_065050</name>
</gene>
<evidence type="ECO:0000256" key="2">
    <source>
        <dbReference type="SAM" id="SignalP"/>
    </source>
</evidence>
<dbReference type="Proteomes" id="UP001500902">
    <property type="component" value="Unassembled WGS sequence"/>
</dbReference>
<feature type="chain" id="PRO_5047476536" description="PknH-like extracellular domain-containing protein" evidence="2">
    <location>
        <begin position="22"/>
        <end position="297"/>
    </location>
</feature>
<feature type="region of interest" description="Disordered" evidence="1">
    <location>
        <begin position="27"/>
        <end position="49"/>
    </location>
</feature>
<feature type="signal peptide" evidence="2">
    <location>
        <begin position="1"/>
        <end position="21"/>
    </location>
</feature>
<evidence type="ECO:0000313" key="4">
    <source>
        <dbReference type="Proteomes" id="UP001500902"/>
    </source>
</evidence>
<accession>A0ABP7CLA9</accession>